<evidence type="ECO:0000313" key="1">
    <source>
        <dbReference type="EMBL" id="MCW3168676.1"/>
    </source>
</evidence>
<sequence length="165" mass="19199">MILKVGAEIYSSDETFNQKLLSDKVELRDIKISYINGKKAITLHNKHSVTSDKVIRMVKVEDTVSSRNLKKIITHQTPKPEVQRNEILKNKPFTNRYFFTSCAGRDWFNINTSNFKISKAAFLQKEFLTKCALNDLHCRLFVFYSSRALKNCFSRVYSVRPPPFI</sequence>
<proteinExistence type="predicted"/>
<dbReference type="Proteomes" id="UP001163731">
    <property type="component" value="Unassembled WGS sequence"/>
</dbReference>
<dbReference type="EMBL" id="JAPDHW010000005">
    <property type="protein sequence ID" value="MCW3168676.1"/>
    <property type="molecule type" value="Genomic_DNA"/>
</dbReference>
<reference evidence="1" key="1">
    <citation type="submission" date="2022-10" db="EMBL/GenBank/DDBJ databases">
        <title>Chryseobacterium babae sp. nov. isolated from the gut of the beetle Oryctes rhinoceros, and Chryseobacterium kimseyorum sp. nov., isolated from a stick insect rearing cage.</title>
        <authorList>
            <person name="Shelomi M."/>
            <person name="Han C.-J."/>
            <person name="Chen W.-M."/>
            <person name="Chen H.-K."/>
            <person name="Liaw S.-J."/>
            <person name="Muhle E."/>
            <person name="Clermont D."/>
        </authorList>
    </citation>
    <scope>NUCLEOTIDE SEQUENCE</scope>
    <source>
        <strain evidence="1">09-1422</strain>
    </source>
</reference>
<gene>
    <name evidence="1" type="ORF">OMO38_09055</name>
</gene>
<dbReference type="RefSeq" id="WP_264749875.1">
    <property type="nucleotide sequence ID" value="NZ_JAPDHW010000005.1"/>
</dbReference>
<protein>
    <submittedName>
        <fullName evidence="1">Uncharacterized protein</fullName>
    </submittedName>
</protein>
<accession>A0ABT3HXZ5</accession>
<name>A0ABT3HXZ5_9FLAO</name>
<organism evidence="1 2">
    <name type="scientific">Chryseobacterium kimseyorum</name>
    <dbReference type="NCBI Taxonomy" id="2984028"/>
    <lineage>
        <taxon>Bacteria</taxon>
        <taxon>Pseudomonadati</taxon>
        <taxon>Bacteroidota</taxon>
        <taxon>Flavobacteriia</taxon>
        <taxon>Flavobacteriales</taxon>
        <taxon>Weeksellaceae</taxon>
        <taxon>Chryseobacterium group</taxon>
        <taxon>Chryseobacterium</taxon>
    </lineage>
</organism>
<keyword evidence="2" id="KW-1185">Reference proteome</keyword>
<evidence type="ECO:0000313" key="2">
    <source>
        <dbReference type="Proteomes" id="UP001163731"/>
    </source>
</evidence>
<comment type="caution">
    <text evidence="1">The sequence shown here is derived from an EMBL/GenBank/DDBJ whole genome shotgun (WGS) entry which is preliminary data.</text>
</comment>